<dbReference type="SUPFAM" id="SSF53474">
    <property type="entry name" value="alpha/beta-Hydrolases"/>
    <property type="match status" value="1"/>
</dbReference>
<dbReference type="PANTHER" id="PTHR15913">
    <property type="entry name" value="ACID CLUSTER PROTEIN 33"/>
    <property type="match status" value="1"/>
</dbReference>
<protein>
    <submittedName>
        <fullName evidence="3">Uncharacterized protein</fullName>
    </submittedName>
</protein>
<name>A0AA35Z5B3_LACSI</name>
<dbReference type="AlphaFoldDB" id="A0AA35Z5B3"/>
<keyword evidence="4" id="KW-1185">Reference proteome</keyword>
<proteinExistence type="predicted"/>
<dbReference type="PANTHER" id="PTHR15913:SF0">
    <property type="entry name" value="MASPARDIN"/>
    <property type="match status" value="1"/>
</dbReference>
<keyword evidence="2" id="KW-0963">Cytoplasm</keyword>
<comment type="subcellular location">
    <subcellularLocation>
        <location evidence="1">Cytoplasm</location>
    </subcellularLocation>
</comment>
<evidence type="ECO:0000313" key="3">
    <source>
        <dbReference type="EMBL" id="CAI9286193.1"/>
    </source>
</evidence>
<dbReference type="InterPro" id="IPR026151">
    <property type="entry name" value="Maspardin"/>
</dbReference>
<gene>
    <name evidence="3" type="ORF">LSALG_LOCUS25629</name>
</gene>
<dbReference type="InterPro" id="IPR029058">
    <property type="entry name" value="AB_hydrolase_fold"/>
</dbReference>
<organism evidence="3 4">
    <name type="scientific">Lactuca saligna</name>
    <name type="common">Willowleaf lettuce</name>
    <dbReference type="NCBI Taxonomy" id="75948"/>
    <lineage>
        <taxon>Eukaryota</taxon>
        <taxon>Viridiplantae</taxon>
        <taxon>Streptophyta</taxon>
        <taxon>Embryophyta</taxon>
        <taxon>Tracheophyta</taxon>
        <taxon>Spermatophyta</taxon>
        <taxon>Magnoliopsida</taxon>
        <taxon>eudicotyledons</taxon>
        <taxon>Gunneridae</taxon>
        <taxon>Pentapetalae</taxon>
        <taxon>asterids</taxon>
        <taxon>campanulids</taxon>
        <taxon>Asterales</taxon>
        <taxon>Asteraceae</taxon>
        <taxon>Cichorioideae</taxon>
        <taxon>Cichorieae</taxon>
        <taxon>Lactucinae</taxon>
        <taxon>Lactuca</taxon>
    </lineage>
</organism>
<sequence length="170" mass="19255">MITSTSSPKSLSARSQFAQNNGDIMNPGTAGTTYVYYKQIMALSMKGYRVISVDIPRVWNNQEWVQAFEKFLDVIDVHHIRLSDSIFDESQMVHMNHLLLILWTLLLHRLRPWGDLASRLTLISDVASVGPLLLSDSLITIMDGMDLAMLAKGELKEGVLIQISWDIYVF</sequence>
<dbReference type="Proteomes" id="UP001177003">
    <property type="component" value="Chromosome 5"/>
</dbReference>
<evidence type="ECO:0000256" key="1">
    <source>
        <dbReference type="ARBA" id="ARBA00004496"/>
    </source>
</evidence>
<reference evidence="3" key="1">
    <citation type="submission" date="2023-04" db="EMBL/GenBank/DDBJ databases">
        <authorList>
            <person name="Vijverberg K."/>
            <person name="Xiong W."/>
            <person name="Schranz E."/>
        </authorList>
    </citation>
    <scope>NUCLEOTIDE SEQUENCE</scope>
</reference>
<dbReference type="EMBL" id="OX465081">
    <property type="protein sequence ID" value="CAI9286193.1"/>
    <property type="molecule type" value="Genomic_DNA"/>
</dbReference>
<evidence type="ECO:0000313" key="4">
    <source>
        <dbReference type="Proteomes" id="UP001177003"/>
    </source>
</evidence>
<accession>A0AA35Z5B3</accession>
<dbReference type="GO" id="GO:0005737">
    <property type="term" value="C:cytoplasm"/>
    <property type="evidence" value="ECO:0007669"/>
    <property type="project" value="UniProtKB-SubCell"/>
</dbReference>
<evidence type="ECO:0000256" key="2">
    <source>
        <dbReference type="ARBA" id="ARBA00022490"/>
    </source>
</evidence>